<dbReference type="Gene3D" id="3.90.180.10">
    <property type="entry name" value="Medium-chain alcohol dehydrogenases, catalytic domain"/>
    <property type="match status" value="2"/>
</dbReference>
<dbReference type="InterPro" id="IPR011032">
    <property type="entry name" value="GroES-like_sf"/>
</dbReference>
<dbReference type="Gene3D" id="3.40.50.720">
    <property type="entry name" value="NAD(P)-binding Rossmann-like Domain"/>
    <property type="match status" value="1"/>
</dbReference>
<dbReference type="Pfam" id="PF00107">
    <property type="entry name" value="ADH_zinc_N"/>
    <property type="match status" value="1"/>
</dbReference>
<comment type="similarity">
    <text evidence="2">Belongs to the zinc-containing alcohol dehydrogenase family.</text>
</comment>
<organism evidence="7 8">
    <name type="scientific">Cryptosporangium minutisporangium</name>
    <dbReference type="NCBI Taxonomy" id="113569"/>
    <lineage>
        <taxon>Bacteria</taxon>
        <taxon>Bacillati</taxon>
        <taxon>Actinomycetota</taxon>
        <taxon>Actinomycetes</taxon>
        <taxon>Cryptosporangiales</taxon>
        <taxon>Cryptosporangiaceae</taxon>
        <taxon>Cryptosporangium</taxon>
    </lineage>
</organism>
<evidence type="ECO:0000256" key="2">
    <source>
        <dbReference type="ARBA" id="ARBA00008072"/>
    </source>
</evidence>
<keyword evidence="3" id="KW-0479">Metal-binding</keyword>
<keyword evidence="4" id="KW-0862">Zinc</keyword>
<keyword evidence="5" id="KW-0560">Oxidoreductase</keyword>
<accession>A0ABP6TBT2</accession>
<evidence type="ECO:0000256" key="1">
    <source>
        <dbReference type="ARBA" id="ARBA00001947"/>
    </source>
</evidence>
<dbReference type="PANTHER" id="PTHR43350:SF19">
    <property type="entry name" value="D-GULOSIDE 3-DEHYDROGENASE"/>
    <property type="match status" value="1"/>
</dbReference>
<dbReference type="Proteomes" id="UP001501676">
    <property type="component" value="Unassembled WGS sequence"/>
</dbReference>
<feature type="domain" description="Alcohol dehydrogenase-like C-terminal" evidence="6">
    <location>
        <begin position="155"/>
        <end position="266"/>
    </location>
</feature>
<comment type="caution">
    <text evidence="7">The sequence shown here is derived from an EMBL/GenBank/DDBJ whole genome shotgun (WGS) entry which is preliminary data.</text>
</comment>
<gene>
    <name evidence="7" type="ORF">GCM10020369_80350</name>
</gene>
<dbReference type="RefSeq" id="WP_345733582.1">
    <property type="nucleotide sequence ID" value="NZ_BAAAYN010000075.1"/>
</dbReference>
<keyword evidence="8" id="KW-1185">Reference proteome</keyword>
<protein>
    <submittedName>
        <fullName evidence="7">Zinc-binding alcohol dehydrogenase</fullName>
    </submittedName>
</protein>
<sequence length="323" mass="34451">MTAHAVWFTAPRSVEVRPIPDPEPHPGDLLIRTLYSGISAGTELLAYRGELNPSTERDETLTALADGGFDYPFQYGYSCVGTVEQGPQALLGKTVFAFHPHQDRFVAAESDVVVLPENTNPRIATLFPLVETALQLSLDAGPGLEDTVVVTGLGAIGLLTSLLLTRAGARVVAVEPEPARRERAAELGIRAVPPGDAPSGVPLLVETSGAPAALADGLALLAHEGTALVGSWYGTKPVPLPLGEHFHRRRLTIRSSQVSTIPYAAQGRWTNARRRAAARDLLDVLPLKALATTEFALADAAEAYAALDRRDPGVLHAALRYER</sequence>
<dbReference type="EMBL" id="BAAAYN010000075">
    <property type="protein sequence ID" value="GAA3398052.1"/>
    <property type="molecule type" value="Genomic_DNA"/>
</dbReference>
<evidence type="ECO:0000313" key="7">
    <source>
        <dbReference type="EMBL" id="GAA3398052.1"/>
    </source>
</evidence>
<dbReference type="SUPFAM" id="SSF51735">
    <property type="entry name" value="NAD(P)-binding Rossmann-fold domains"/>
    <property type="match status" value="1"/>
</dbReference>
<dbReference type="InterPro" id="IPR013149">
    <property type="entry name" value="ADH-like_C"/>
</dbReference>
<evidence type="ECO:0000313" key="8">
    <source>
        <dbReference type="Proteomes" id="UP001501676"/>
    </source>
</evidence>
<dbReference type="InterPro" id="IPR036291">
    <property type="entry name" value="NAD(P)-bd_dom_sf"/>
</dbReference>
<dbReference type="CDD" id="cd08255">
    <property type="entry name" value="2-desacetyl-2-hydroxyethyl_bacteriochlorophyllide_like"/>
    <property type="match status" value="1"/>
</dbReference>
<comment type="cofactor">
    <cofactor evidence="1">
        <name>Zn(2+)</name>
        <dbReference type="ChEBI" id="CHEBI:29105"/>
    </cofactor>
</comment>
<reference evidence="8" key="1">
    <citation type="journal article" date="2019" name="Int. J. Syst. Evol. Microbiol.">
        <title>The Global Catalogue of Microorganisms (GCM) 10K type strain sequencing project: providing services to taxonomists for standard genome sequencing and annotation.</title>
        <authorList>
            <consortium name="The Broad Institute Genomics Platform"/>
            <consortium name="The Broad Institute Genome Sequencing Center for Infectious Disease"/>
            <person name="Wu L."/>
            <person name="Ma J."/>
        </authorList>
    </citation>
    <scope>NUCLEOTIDE SEQUENCE [LARGE SCALE GENOMIC DNA]</scope>
    <source>
        <strain evidence="8">JCM 9458</strain>
    </source>
</reference>
<evidence type="ECO:0000256" key="5">
    <source>
        <dbReference type="ARBA" id="ARBA00023002"/>
    </source>
</evidence>
<evidence type="ECO:0000259" key="6">
    <source>
        <dbReference type="Pfam" id="PF00107"/>
    </source>
</evidence>
<dbReference type="SUPFAM" id="SSF50129">
    <property type="entry name" value="GroES-like"/>
    <property type="match status" value="1"/>
</dbReference>
<name>A0ABP6TBT2_9ACTN</name>
<dbReference type="PANTHER" id="PTHR43350">
    <property type="entry name" value="NAD-DEPENDENT ALCOHOL DEHYDROGENASE"/>
    <property type="match status" value="1"/>
</dbReference>
<proteinExistence type="inferred from homology"/>
<evidence type="ECO:0000256" key="3">
    <source>
        <dbReference type="ARBA" id="ARBA00022723"/>
    </source>
</evidence>
<evidence type="ECO:0000256" key="4">
    <source>
        <dbReference type="ARBA" id="ARBA00022833"/>
    </source>
</evidence>